<feature type="transmembrane region" description="Helical" evidence="1">
    <location>
        <begin position="143"/>
        <end position="165"/>
    </location>
</feature>
<comment type="caution">
    <text evidence="2">The sequence shown here is derived from an EMBL/GenBank/DDBJ whole genome shotgun (WGS) entry which is preliminary data.</text>
</comment>
<evidence type="ECO:0000313" key="2">
    <source>
        <dbReference type="EMBL" id="KAH9424966.1"/>
    </source>
</evidence>
<reference evidence="2 3" key="1">
    <citation type="journal article" date="2018" name="J. Allergy Clin. Immunol.">
        <title>High-quality assembly of Dermatophagoides pteronyssinus genome and transcriptome reveals a wide range of novel allergens.</title>
        <authorList>
            <person name="Liu X.Y."/>
            <person name="Yang K.Y."/>
            <person name="Wang M.Q."/>
            <person name="Kwok J.S."/>
            <person name="Zeng X."/>
            <person name="Yang Z."/>
            <person name="Xiao X.J."/>
            <person name="Lau C.P."/>
            <person name="Li Y."/>
            <person name="Huang Z.M."/>
            <person name="Ba J.G."/>
            <person name="Yim A.K."/>
            <person name="Ouyang C.Y."/>
            <person name="Ngai S.M."/>
            <person name="Chan T.F."/>
            <person name="Leung E.L."/>
            <person name="Liu L."/>
            <person name="Liu Z.G."/>
            <person name="Tsui S.K."/>
        </authorList>
    </citation>
    <scope>NUCLEOTIDE SEQUENCE [LARGE SCALE GENOMIC DNA]</scope>
    <source>
        <strain evidence="2">Derp</strain>
    </source>
</reference>
<dbReference type="Proteomes" id="UP000887458">
    <property type="component" value="Unassembled WGS sequence"/>
</dbReference>
<keyword evidence="1" id="KW-0472">Membrane</keyword>
<dbReference type="EMBL" id="NJHN03000024">
    <property type="protein sequence ID" value="KAH9424966.1"/>
    <property type="molecule type" value="Genomic_DNA"/>
</dbReference>
<keyword evidence="3" id="KW-1185">Reference proteome</keyword>
<name>A0ABQ8JQT9_DERPT</name>
<protein>
    <recommendedName>
        <fullName evidence="4">Variable surface protein</fullName>
    </recommendedName>
</protein>
<reference evidence="2 3" key="2">
    <citation type="journal article" date="2022" name="Mol. Biol. Evol.">
        <title>Comparative Genomics Reveals Insights into the Divergent Evolution of Astigmatic Mites and Household Pest Adaptations.</title>
        <authorList>
            <person name="Xiong Q."/>
            <person name="Wan A.T."/>
            <person name="Liu X."/>
            <person name="Fung C.S."/>
            <person name="Xiao X."/>
            <person name="Malainual N."/>
            <person name="Hou J."/>
            <person name="Wang L."/>
            <person name="Wang M."/>
            <person name="Yang K.Y."/>
            <person name="Cui Y."/>
            <person name="Leung E.L."/>
            <person name="Nong W."/>
            <person name="Shin S.K."/>
            <person name="Au S.W."/>
            <person name="Jeong K.Y."/>
            <person name="Chew F.T."/>
            <person name="Hui J.H."/>
            <person name="Leung T.F."/>
            <person name="Tungtrongchitr A."/>
            <person name="Zhong N."/>
            <person name="Liu Z."/>
            <person name="Tsui S.K."/>
        </authorList>
    </citation>
    <scope>NUCLEOTIDE SEQUENCE [LARGE SCALE GENOMIC DNA]</scope>
    <source>
        <strain evidence="2">Derp</strain>
    </source>
</reference>
<organism evidence="2 3">
    <name type="scientific">Dermatophagoides pteronyssinus</name>
    <name type="common">European house dust mite</name>
    <dbReference type="NCBI Taxonomy" id="6956"/>
    <lineage>
        <taxon>Eukaryota</taxon>
        <taxon>Metazoa</taxon>
        <taxon>Ecdysozoa</taxon>
        <taxon>Arthropoda</taxon>
        <taxon>Chelicerata</taxon>
        <taxon>Arachnida</taxon>
        <taxon>Acari</taxon>
        <taxon>Acariformes</taxon>
        <taxon>Sarcoptiformes</taxon>
        <taxon>Astigmata</taxon>
        <taxon>Psoroptidia</taxon>
        <taxon>Analgoidea</taxon>
        <taxon>Pyroglyphidae</taxon>
        <taxon>Dermatophagoidinae</taxon>
        <taxon>Dermatophagoides</taxon>
    </lineage>
</organism>
<accession>A0ABQ8JQT9</accession>
<feature type="transmembrane region" description="Helical" evidence="1">
    <location>
        <begin position="525"/>
        <end position="542"/>
    </location>
</feature>
<keyword evidence="1" id="KW-1133">Transmembrane helix</keyword>
<evidence type="ECO:0008006" key="4">
    <source>
        <dbReference type="Google" id="ProtNLM"/>
    </source>
</evidence>
<evidence type="ECO:0000313" key="3">
    <source>
        <dbReference type="Proteomes" id="UP000887458"/>
    </source>
</evidence>
<gene>
    <name evidence="2" type="ORF">DERP_009189</name>
</gene>
<feature type="transmembrane region" description="Helical" evidence="1">
    <location>
        <begin position="288"/>
        <end position="311"/>
    </location>
</feature>
<proteinExistence type="predicted"/>
<evidence type="ECO:0000256" key="1">
    <source>
        <dbReference type="SAM" id="Phobius"/>
    </source>
</evidence>
<sequence>MIIVIIITVNNVRMANSDNSFILHGRQNNQTGWDIVQYPYKSVYGLPKALKCVESIRDRFYECEKSFHRKWEIAVDEYFYETKKFCCFVLETMNCESDAAKNCNEEYSKKIESNTLDTFKKVCDQVIGSNYRWHCWWTEERKVWAGIISGVILLFVAAYCVFVGLKIHKHIPKKQTGWDYIRYPYKSVYGLPNSLYCDESTRNKFNECEISFHRKWEIAVDHYFYETKKFCCFILETMNCELDVAKKCNEQYSKKLESNTRDTFKKVCDKIVGSNYGWHCWWTEKRIINAWIITGVILLVITVACVAGLIINKHIKNKKMEAVDKAMDNARLKTPTTTPLKRRRVPPKTTYVDKDLIKEYHKILSKQMKRKFLLKMSRSSETESEIISLPKYIFNLFVSTINDLIEIKSQYDIWGGYFKESDENSKWYLKRFPYKPIYGIPDSLDCDQSIRQRFNECEILSHKEWDISINEYFYITRRFCCFVWDSMHCEYNIAAKCDEEYAKKLRNITFESFEKACDTISATDGIYVLTFIIMFIVISYRINDACNYAKKYGK</sequence>
<keyword evidence="1" id="KW-0812">Transmembrane</keyword>